<dbReference type="RefSeq" id="WP_147666149.1">
    <property type="nucleotide sequence ID" value="NZ_VDUW01000002.1"/>
</dbReference>
<dbReference type="AlphaFoldDB" id="A0A5C8NZM1"/>
<reference evidence="1 2" key="1">
    <citation type="submission" date="2019-06" db="EMBL/GenBank/DDBJ databases">
        <title>Cerasibacillus sp. nov., isolated from maize field.</title>
        <authorList>
            <person name="Lin S.-Y."/>
            <person name="Tsai C.-F."/>
            <person name="Young C.-C."/>
        </authorList>
    </citation>
    <scope>NUCLEOTIDE SEQUENCE [LARGE SCALE GENOMIC DNA]</scope>
    <source>
        <strain evidence="1 2">CC-CFT480</strain>
    </source>
</reference>
<dbReference type="EMBL" id="VDUW01000002">
    <property type="protein sequence ID" value="TXL66750.1"/>
    <property type="molecule type" value="Genomic_DNA"/>
</dbReference>
<organism evidence="1 2">
    <name type="scientific">Cerasibacillus terrae</name>
    <dbReference type="NCBI Taxonomy" id="2498845"/>
    <lineage>
        <taxon>Bacteria</taxon>
        <taxon>Bacillati</taxon>
        <taxon>Bacillota</taxon>
        <taxon>Bacilli</taxon>
        <taxon>Bacillales</taxon>
        <taxon>Bacillaceae</taxon>
        <taxon>Cerasibacillus</taxon>
    </lineage>
</organism>
<sequence length="112" mass="13413">MKYPYSFKRGPHGFLMIELPKEIELFSDFIEQIALEERVDEFVDIIDKVIDGTHDEYEIFFNAPTVVIKPDFTTVFNEFLIDPPFEQTIETKEFRKLILIWKEKLPERSPNR</sequence>
<evidence type="ECO:0000313" key="1">
    <source>
        <dbReference type="EMBL" id="TXL66750.1"/>
    </source>
</evidence>
<dbReference type="Proteomes" id="UP000321574">
    <property type="component" value="Unassembled WGS sequence"/>
</dbReference>
<comment type="caution">
    <text evidence="1">The sequence shown here is derived from an EMBL/GenBank/DDBJ whole genome shotgun (WGS) entry which is preliminary data.</text>
</comment>
<keyword evidence="2" id="KW-1185">Reference proteome</keyword>
<name>A0A5C8NZM1_9BACI</name>
<dbReference type="OrthoDB" id="2940425at2"/>
<protein>
    <submittedName>
        <fullName evidence="1">tRNA-Val4</fullName>
    </submittedName>
</protein>
<gene>
    <name evidence="1" type="ORF">FHP05_05035</name>
</gene>
<accession>A0A5C8NZM1</accession>
<evidence type="ECO:0000313" key="2">
    <source>
        <dbReference type="Proteomes" id="UP000321574"/>
    </source>
</evidence>
<proteinExistence type="predicted"/>